<protein>
    <submittedName>
        <fullName evidence="4">DUF5017 domain-containing protein</fullName>
    </submittedName>
</protein>
<keyword evidence="1" id="KW-0732">Signal</keyword>
<evidence type="ECO:0000259" key="2">
    <source>
        <dbReference type="Pfam" id="PF16409"/>
    </source>
</evidence>
<feature type="domain" description="Secretion system C-terminal sorting" evidence="3">
    <location>
        <begin position="431"/>
        <end position="495"/>
    </location>
</feature>
<sequence>MKKSLLLLFTALFLININGRAQEQVIFYPDFRYDNNRGFTKQTVLFEGTEKNNIWYRVSTLPDASLLGYTREGDQKSLKVVATPATVAPNPPETKFYATETYAVVDAIDLSGFTSVYDLQMTFFSLNQFGRGDVSKMEVILSTDYAGDVTTATWTDVTGLLDQIATGGADWVKSTLSLNDYAGEGAVTIAFKYTCSKTAEISDTEQSATWNIAEVRFTASPIQFETKTSWQFDDATSFEMINIVSTNGQGWKQVNALRPGLVSDTYKSLQMSAVYDDGGTKYVSPTESWAVLNAADYSGYSKLYLFFWNISQYKLGGDSDLSIKMSTNYIKNENDQAGAISSATWTDITSSFSLDKALKYDSEWIWSIGEIPVDQLNPNMTIAFVYKSTDTGVADNTNRAATWRIGDAKIGGEQIPNSIDDESKLSVQYFFPNPVSNSLNLSNEVAWVELYNINGSKVKSKANSSNNMDISELSSGIYILKLSLKDGSNVTTKLIKR</sequence>
<dbReference type="EMBL" id="JAGUCN010000021">
    <property type="protein sequence ID" value="MBS2213096.1"/>
    <property type="molecule type" value="Genomic_DNA"/>
</dbReference>
<evidence type="ECO:0000313" key="5">
    <source>
        <dbReference type="Proteomes" id="UP000721861"/>
    </source>
</evidence>
<evidence type="ECO:0000256" key="1">
    <source>
        <dbReference type="SAM" id="SignalP"/>
    </source>
</evidence>
<dbReference type="Pfam" id="PF18962">
    <property type="entry name" value="Por_Secre_tail"/>
    <property type="match status" value="1"/>
</dbReference>
<keyword evidence="5" id="KW-1185">Reference proteome</keyword>
<evidence type="ECO:0000259" key="3">
    <source>
        <dbReference type="Pfam" id="PF18962"/>
    </source>
</evidence>
<accession>A0ABS5KDJ3</accession>
<gene>
    <name evidence="4" type="ORF">KEM09_16885</name>
</gene>
<organism evidence="4 5">
    <name type="scientific">Carboxylicivirga mesophila</name>
    <dbReference type="NCBI Taxonomy" id="1166478"/>
    <lineage>
        <taxon>Bacteria</taxon>
        <taxon>Pseudomonadati</taxon>
        <taxon>Bacteroidota</taxon>
        <taxon>Bacteroidia</taxon>
        <taxon>Marinilabiliales</taxon>
        <taxon>Marinilabiliaceae</taxon>
        <taxon>Carboxylicivirga</taxon>
    </lineage>
</organism>
<dbReference type="InterPro" id="IPR032185">
    <property type="entry name" value="DUF5017"/>
</dbReference>
<comment type="caution">
    <text evidence="4">The sequence shown here is derived from an EMBL/GenBank/DDBJ whole genome shotgun (WGS) entry which is preliminary data.</text>
</comment>
<proteinExistence type="predicted"/>
<dbReference type="RefSeq" id="WP_212230063.1">
    <property type="nucleotide sequence ID" value="NZ_JAGUCN010000021.1"/>
</dbReference>
<reference evidence="4 5" key="1">
    <citation type="journal article" date="2014" name="Int. J. Syst. Evol. Microbiol.">
        <title>Carboxylicivirga gen. nov. in the family Marinilabiliaceae with two novel species, Carboxylicivirga mesophila sp. nov. and Carboxylicivirga taeanensis sp. nov., and reclassification of Cytophaga fermentans as Saccharicrinis fermentans gen. nov., comb. nov.</title>
        <authorList>
            <person name="Yang S.H."/>
            <person name="Seo H.S."/>
            <person name="Woo J.H."/>
            <person name="Oh H.M."/>
            <person name="Jang H."/>
            <person name="Lee J.H."/>
            <person name="Kim S.J."/>
            <person name="Kwon K.K."/>
        </authorList>
    </citation>
    <scope>NUCLEOTIDE SEQUENCE [LARGE SCALE GENOMIC DNA]</scope>
    <source>
        <strain evidence="4 5">JCM 18290</strain>
    </source>
</reference>
<dbReference type="InterPro" id="IPR026444">
    <property type="entry name" value="Secre_tail"/>
</dbReference>
<feature type="domain" description="DUF5017" evidence="2">
    <location>
        <begin position="312"/>
        <end position="405"/>
    </location>
</feature>
<dbReference type="NCBIfam" id="TIGR04183">
    <property type="entry name" value="Por_Secre_tail"/>
    <property type="match status" value="1"/>
</dbReference>
<dbReference type="Pfam" id="PF16409">
    <property type="entry name" value="DUF5017"/>
    <property type="match status" value="1"/>
</dbReference>
<dbReference type="Proteomes" id="UP000721861">
    <property type="component" value="Unassembled WGS sequence"/>
</dbReference>
<evidence type="ECO:0000313" key="4">
    <source>
        <dbReference type="EMBL" id="MBS2213096.1"/>
    </source>
</evidence>
<feature type="chain" id="PRO_5045364148" evidence="1">
    <location>
        <begin position="22"/>
        <end position="497"/>
    </location>
</feature>
<feature type="signal peptide" evidence="1">
    <location>
        <begin position="1"/>
        <end position="21"/>
    </location>
</feature>
<name>A0ABS5KDJ3_9BACT</name>